<proteinExistence type="predicted"/>
<evidence type="ECO:0008006" key="3">
    <source>
        <dbReference type="Google" id="ProtNLM"/>
    </source>
</evidence>
<dbReference type="Proteomes" id="UP000008896">
    <property type="component" value="Chromosome"/>
</dbReference>
<sequence length="75" mass="8357">MGPKGSLRLVKRQPELLVAQHEHWQDTYRAHPVLYGTRPSEPGVYAAEVFNADGVQRVLELAAGHGRDTLYFAGQ</sequence>
<dbReference type="AlphaFoldDB" id="A0AB72XGW9"/>
<dbReference type="EMBL" id="HE572590">
    <property type="protein sequence ID" value="CCC42667.1"/>
    <property type="molecule type" value="Genomic_DNA"/>
</dbReference>
<dbReference type="InterPro" id="IPR029063">
    <property type="entry name" value="SAM-dependent_MTases_sf"/>
</dbReference>
<accession>A0AB72XGW9</accession>
<dbReference type="SUPFAM" id="SSF53335">
    <property type="entry name" value="S-adenosyl-L-methionine-dependent methyltransferases"/>
    <property type="match status" value="1"/>
</dbReference>
<feature type="non-terminal residue" evidence="1">
    <location>
        <position position="75"/>
    </location>
</feature>
<evidence type="ECO:0000313" key="2">
    <source>
        <dbReference type="Proteomes" id="UP000008896"/>
    </source>
</evidence>
<reference evidence="1 2" key="2">
    <citation type="journal article" date="2013" name="Nat. Genet.">
        <title>Genomic analysis of smooth tubercle bacilli provides insights into ancestry and pathoadaptation of Mycobacterium tuberculosis.</title>
        <authorList>
            <person name="Supply P."/>
            <person name="Marceau M."/>
            <person name="Mangenot S."/>
            <person name="Roche D."/>
            <person name="Rouanet C."/>
            <person name="Khanna V."/>
            <person name="Majlessi L."/>
            <person name="Criscuolo A."/>
            <person name="Tap J."/>
            <person name="Pawlik A."/>
            <person name="Fiette L."/>
            <person name="Orgeur M."/>
            <person name="Fabre M."/>
            <person name="Parmentier C."/>
            <person name="Frigui W."/>
            <person name="Simeone R."/>
            <person name="Boritsch E.C."/>
            <person name="Debrie A.S."/>
            <person name="Willery E."/>
            <person name="Walker D."/>
            <person name="Quail M.A."/>
            <person name="Ma L."/>
            <person name="Bouchier C."/>
            <person name="Salvignol G."/>
            <person name="Sayes F."/>
            <person name="Cascioferro A."/>
            <person name="Seemann T."/>
            <person name="Barbe V."/>
            <person name="Locht C."/>
            <person name="Gutierrez M.C."/>
            <person name="Leclerc C."/>
            <person name="Bentley S.D."/>
            <person name="Stinear T.P."/>
            <person name="Brisse S."/>
            <person name="Medigue C."/>
            <person name="Parkhill J."/>
            <person name="Cruveiller S."/>
            <person name="Brosch R."/>
        </authorList>
    </citation>
    <scope>NUCLEOTIDE SEQUENCE [LARGE SCALE GENOMIC DNA]</scope>
    <source>
        <strain evidence="1 2">CIPT 140010059</strain>
    </source>
</reference>
<protein>
    <recommendedName>
        <fullName evidence="3">Methyltransferase</fullName>
    </recommendedName>
</protein>
<dbReference type="KEGG" id="mce:MCAN_03271"/>
<name>A0AB72XGW9_MYCCP</name>
<evidence type="ECO:0000313" key="1">
    <source>
        <dbReference type="EMBL" id="CCC42667.1"/>
    </source>
</evidence>
<reference evidence="1 2" key="1">
    <citation type="journal article" date="2012" name="PLoS Negl. Trop. Dis.">
        <title>The Genome of Mycobacterium Africanum West African 2 Reveals a Lineage-Specific Locus and Genome Erosion Common to the M. tuberculosis Complex.</title>
        <authorList>
            <person name="Bentley S.D."/>
            <person name="Comas I."/>
            <person name="Bryant J.M."/>
            <person name="Walker D."/>
            <person name="Smith N.H."/>
            <person name="Harris S.R."/>
            <person name="Thurston S."/>
            <person name="Gagneux S."/>
            <person name="Wood J."/>
            <person name="Antonio M."/>
            <person name="Quail M.A."/>
            <person name="Gehre F."/>
            <person name="Adegbola R.A."/>
            <person name="Parkhill J."/>
            <person name="de Jong B.C."/>
        </authorList>
    </citation>
    <scope>NUCLEOTIDE SEQUENCE [LARGE SCALE GENOMIC DNA]</scope>
    <source>
        <strain evidence="1 2">CIPT 140010059</strain>
    </source>
</reference>
<gene>
    <name evidence="1" type="ordered locus">MCAN_03271</name>
</gene>
<organism evidence="1 2">
    <name type="scientific">Mycobacterium canettii (strain CIPT 140010059)</name>
    <dbReference type="NCBI Taxonomy" id="1048245"/>
    <lineage>
        <taxon>Bacteria</taxon>
        <taxon>Bacillati</taxon>
        <taxon>Actinomycetota</taxon>
        <taxon>Actinomycetes</taxon>
        <taxon>Mycobacteriales</taxon>
        <taxon>Mycobacteriaceae</taxon>
        <taxon>Mycobacterium</taxon>
        <taxon>Mycobacterium tuberculosis complex</taxon>
    </lineage>
</organism>